<sequence>MKARKFYQRTGKKIIINGSDTACYDKTKVECLNCHSMGHFARECRNPRSQENRSRNQDSSRRTVNVEESSSKPMLAIDGARVDWRFMTEEEDPTNFALMAFLDSEKRCGYNAVVPPPTGLFAPSTIDLSNSGLEEFKQPKFEGYEVKVKGCLVENSLMRSENLWFPNYERLGVFDCDEDGHMEKVVKSANV</sequence>
<feature type="region of interest" description="Disordered" evidence="2">
    <location>
        <begin position="45"/>
        <end position="71"/>
    </location>
</feature>
<dbReference type="InterPro" id="IPR036875">
    <property type="entry name" value="Znf_CCHC_sf"/>
</dbReference>
<name>A0ABQ5FUP4_9ASTR</name>
<feature type="domain" description="CCHC-type" evidence="3">
    <location>
        <begin position="31"/>
        <end position="46"/>
    </location>
</feature>
<keyword evidence="1" id="KW-0863">Zinc-finger</keyword>
<evidence type="ECO:0000256" key="2">
    <source>
        <dbReference type="SAM" id="MobiDB-lite"/>
    </source>
</evidence>
<accession>A0ABQ5FUP4</accession>
<evidence type="ECO:0000313" key="4">
    <source>
        <dbReference type="EMBL" id="GJT66603.1"/>
    </source>
</evidence>
<evidence type="ECO:0000259" key="3">
    <source>
        <dbReference type="PROSITE" id="PS50158"/>
    </source>
</evidence>
<feature type="compositionally biased region" description="Basic and acidic residues" evidence="2">
    <location>
        <begin position="45"/>
        <end position="65"/>
    </location>
</feature>
<comment type="caution">
    <text evidence="4">The sequence shown here is derived from an EMBL/GenBank/DDBJ whole genome shotgun (WGS) entry which is preliminary data.</text>
</comment>
<dbReference type="InterPro" id="IPR001878">
    <property type="entry name" value="Znf_CCHC"/>
</dbReference>
<proteinExistence type="predicted"/>
<reference evidence="4" key="2">
    <citation type="submission" date="2022-01" db="EMBL/GenBank/DDBJ databases">
        <authorList>
            <person name="Yamashiro T."/>
            <person name="Shiraishi A."/>
            <person name="Satake H."/>
            <person name="Nakayama K."/>
        </authorList>
    </citation>
    <scope>NUCLEOTIDE SEQUENCE</scope>
</reference>
<dbReference type="SMART" id="SM00343">
    <property type="entry name" value="ZnF_C2HC"/>
    <property type="match status" value="1"/>
</dbReference>
<dbReference type="Proteomes" id="UP001151760">
    <property type="component" value="Unassembled WGS sequence"/>
</dbReference>
<dbReference type="SUPFAM" id="SSF57756">
    <property type="entry name" value="Retrovirus zinc finger-like domains"/>
    <property type="match status" value="1"/>
</dbReference>
<gene>
    <name evidence="4" type="ORF">Tco_1018083</name>
</gene>
<organism evidence="4 5">
    <name type="scientific">Tanacetum coccineum</name>
    <dbReference type="NCBI Taxonomy" id="301880"/>
    <lineage>
        <taxon>Eukaryota</taxon>
        <taxon>Viridiplantae</taxon>
        <taxon>Streptophyta</taxon>
        <taxon>Embryophyta</taxon>
        <taxon>Tracheophyta</taxon>
        <taxon>Spermatophyta</taxon>
        <taxon>Magnoliopsida</taxon>
        <taxon>eudicotyledons</taxon>
        <taxon>Gunneridae</taxon>
        <taxon>Pentapetalae</taxon>
        <taxon>asterids</taxon>
        <taxon>campanulids</taxon>
        <taxon>Asterales</taxon>
        <taxon>Asteraceae</taxon>
        <taxon>Asteroideae</taxon>
        <taxon>Anthemideae</taxon>
        <taxon>Anthemidinae</taxon>
        <taxon>Tanacetum</taxon>
    </lineage>
</organism>
<keyword evidence="5" id="KW-1185">Reference proteome</keyword>
<evidence type="ECO:0000256" key="1">
    <source>
        <dbReference type="PROSITE-ProRule" id="PRU00047"/>
    </source>
</evidence>
<dbReference type="Gene3D" id="4.10.60.10">
    <property type="entry name" value="Zinc finger, CCHC-type"/>
    <property type="match status" value="1"/>
</dbReference>
<keyword evidence="1" id="KW-0862">Zinc</keyword>
<dbReference type="PROSITE" id="PS50158">
    <property type="entry name" value="ZF_CCHC"/>
    <property type="match status" value="1"/>
</dbReference>
<dbReference type="Pfam" id="PF00098">
    <property type="entry name" value="zf-CCHC"/>
    <property type="match status" value="1"/>
</dbReference>
<evidence type="ECO:0000313" key="5">
    <source>
        <dbReference type="Proteomes" id="UP001151760"/>
    </source>
</evidence>
<protein>
    <submittedName>
        <fullName evidence="4">Ribonuclease H-like domain-containing protein</fullName>
    </submittedName>
</protein>
<keyword evidence="1" id="KW-0479">Metal-binding</keyword>
<reference evidence="4" key="1">
    <citation type="journal article" date="2022" name="Int. J. Mol. Sci.">
        <title>Draft Genome of Tanacetum Coccineum: Genomic Comparison of Closely Related Tanacetum-Family Plants.</title>
        <authorList>
            <person name="Yamashiro T."/>
            <person name="Shiraishi A."/>
            <person name="Nakayama K."/>
            <person name="Satake H."/>
        </authorList>
    </citation>
    <scope>NUCLEOTIDE SEQUENCE</scope>
</reference>
<dbReference type="EMBL" id="BQNB010017729">
    <property type="protein sequence ID" value="GJT66603.1"/>
    <property type="molecule type" value="Genomic_DNA"/>
</dbReference>